<dbReference type="AlphaFoldDB" id="A0A7Y6JY39"/>
<evidence type="ECO:0000313" key="2">
    <source>
        <dbReference type="EMBL" id="NUY00404.1"/>
    </source>
</evidence>
<reference evidence="2 3" key="1">
    <citation type="submission" date="2020-02" db="EMBL/GenBank/DDBJ databases">
        <title>Paraburkholderia simonii sp. nov. and Paraburkholderia youngii sp. nov. Brazilian and Mexican Mimosa-associated rhizobia.</title>
        <authorList>
            <person name="Mavima L."/>
            <person name="Beukes C.W."/>
            <person name="Chan W.Y."/>
            <person name="Palmer M."/>
            <person name="De Meyer S.E."/>
            <person name="James E.K."/>
            <person name="Venter S.N."/>
            <person name="Steenkamp E.T."/>
        </authorList>
    </citation>
    <scope>NUCLEOTIDE SEQUENCE [LARGE SCALE GENOMIC DNA]</scope>
    <source>
        <strain evidence="2 3">JPY169</strain>
    </source>
</reference>
<comment type="caution">
    <text evidence="2">The sequence shown here is derived from an EMBL/GenBank/DDBJ whole genome shotgun (WGS) entry which is preliminary data.</text>
</comment>
<dbReference type="Proteomes" id="UP000594380">
    <property type="component" value="Unassembled WGS sequence"/>
</dbReference>
<name>A0A7Y6JY39_9BURK</name>
<keyword evidence="1" id="KW-0472">Membrane</keyword>
<keyword evidence="1" id="KW-1133">Transmembrane helix</keyword>
<feature type="transmembrane region" description="Helical" evidence="1">
    <location>
        <begin position="86"/>
        <end position="104"/>
    </location>
</feature>
<organism evidence="2 3">
    <name type="scientific">Paraburkholderia youngii</name>
    <dbReference type="NCBI Taxonomy" id="2782701"/>
    <lineage>
        <taxon>Bacteria</taxon>
        <taxon>Pseudomonadati</taxon>
        <taxon>Pseudomonadota</taxon>
        <taxon>Betaproteobacteria</taxon>
        <taxon>Burkholderiales</taxon>
        <taxon>Burkholderiaceae</taxon>
        <taxon>Paraburkholderia</taxon>
    </lineage>
</organism>
<dbReference type="EMBL" id="JAALDK010000001">
    <property type="protein sequence ID" value="NUY00404.1"/>
    <property type="molecule type" value="Genomic_DNA"/>
</dbReference>
<proteinExistence type="predicted"/>
<feature type="transmembrane region" description="Helical" evidence="1">
    <location>
        <begin position="464"/>
        <end position="489"/>
    </location>
</feature>
<feature type="transmembrane region" description="Helical" evidence="1">
    <location>
        <begin position="60"/>
        <end position="79"/>
    </location>
</feature>
<protein>
    <recommendedName>
        <fullName evidence="4">Glycosyltransferase RgtA/B/C/D-like domain-containing protein</fullName>
    </recommendedName>
</protein>
<feature type="transmembrane region" description="Helical" evidence="1">
    <location>
        <begin position="37"/>
        <end position="54"/>
    </location>
</feature>
<feature type="transmembrane region" description="Helical" evidence="1">
    <location>
        <begin position="290"/>
        <end position="310"/>
    </location>
</feature>
<evidence type="ECO:0000256" key="1">
    <source>
        <dbReference type="SAM" id="Phobius"/>
    </source>
</evidence>
<evidence type="ECO:0008006" key="4">
    <source>
        <dbReference type="Google" id="ProtNLM"/>
    </source>
</evidence>
<sequence length="554" mass="61160">MSTMTKDATQRVNSTRKSMRMQAALERVNWTQLCDQILIFVFGSSLYAAILYNFDINSGVLAGIWAFAIVVAVVIYGYVSRFEWRTTIVTVLFIAVVLFAFGFLREFSFDGLNYHVATPLSIDHTLNGIADTDALGGSFWAEHYPKAFEYFAYTAKVLASRFNSGKSFTLLLSVPACVALMRVLQSAGISARASLIASACCVYNPVVLGQVTSFYVDAAHYFCWVIFSVHLLFALKRRPYSRVQLGIALVLLIGSKLTGPAFAAISIAVLFTAAFIGGEKRRFLTQNRGVIGELVIWSFVAVVVIGYSPYVENIVAGKHLFYPVLGSDKIDIIGGRVSADFLAMNPLQRIFLSYFSLPLDCRPCENAEPTFVPSYAHLRDAFIALHTAATRFGAFGPFFGVMFIACIASLFWRRRGGGEIAKIFLLATLASVLLHPQSWWARYVPMFYMVPFLVIAGFSSARKLFHVVVAVAIANSVLAAASVTGYLLLKETHYKNQVAAVRTMCGEEPILLASSEMNWEADLRDDRLVVVAAGRHPANSSCPVNFDEMMVMKK</sequence>
<gene>
    <name evidence="2" type="ORF">G5S42_11995</name>
</gene>
<feature type="transmembrane region" description="Helical" evidence="1">
    <location>
        <begin position="214"/>
        <end position="233"/>
    </location>
</feature>
<feature type="transmembrane region" description="Helical" evidence="1">
    <location>
        <begin position="392"/>
        <end position="412"/>
    </location>
</feature>
<evidence type="ECO:0000313" key="3">
    <source>
        <dbReference type="Proteomes" id="UP000594380"/>
    </source>
</evidence>
<accession>A0A7Y6JY39</accession>
<keyword evidence="1" id="KW-0812">Transmembrane</keyword>